<sequence length="162" mass="17436">MRLLLFPILLLAWPLAEIAGFVLVGRAVGLWGTLGLVVGTAILGGLLLRMQGTHLLRQLSAMGRQGQMPGRTLVDGAMIVIAGILLLLPGFLTDIVGLLLFVPFVRDAIWSLARKRVVVVRTGQDDVVRTAGREPRATQPTSSPAPVIDLGDEDYRRDPPSP</sequence>
<accession>A0A3S3S1T6</accession>
<dbReference type="RefSeq" id="WP_128445669.1">
    <property type="nucleotide sequence ID" value="NZ_SBIP01000007.1"/>
</dbReference>
<dbReference type="InterPro" id="IPR007313">
    <property type="entry name" value="FxsA"/>
</dbReference>
<evidence type="ECO:0000313" key="3">
    <source>
        <dbReference type="EMBL" id="RWX74578.1"/>
    </source>
</evidence>
<comment type="caution">
    <text evidence="3">The sequence shown here is derived from an EMBL/GenBank/DDBJ whole genome shotgun (WGS) entry which is preliminary data.</text>
</comment>
<reference evidence="3 4" key="1">
    <citation type="submission" date="2019-01" db="EMBL/GenBank/DDBJ databases">
        <title>The draft genome of Rhizobium sp. 24NR.</title>
        <authorList>
            <person name="Liu L."/>
            <person name="Liang L."/>
            <person name="Shi S."/>
            <person name="Xu L."/>
            <person name="Wang X."/>
            <person name="Li L."/>
            <person name="Zhang X."/>
        </authorList>
    </citation>
    <scope>NUCLEOTIDE SEQUENCE [LARGE SCALE GENOMIC DNA]</scope>
    <source>
        <strain evidence="3 4">24NR</strain>
    </source>
</reference>
<keyword evidence="2" id="KW-1133">Transmembrane helix</keyword>
<dbReference type="PANTHER" id="PTHR35335">
    <property type="entry name" value="UPF0716 PROTEIN FXSA"/>
    <property type="match status" value="1"/>
</dbReference>
<name>A0A3S3S1T6_9HYPH</name>
<dbReference type="PANTHER" id="PTHR35335:SF1">
    <property type="entry name" value="UPF0716 PROTEIN FXSA"/>
    <property type="match status" value="1"/>
</dbReference>
<keyword evidence="4" id="KW-1185">Reference proteome</keyword>
<feature type="compositionally biased region" description="Basic and acidic residues" evidence="1">
    <location>
        <begin position="153"/>
        <end position="162"/>
    </location>
</feature>
<keyword evidence="2" id="KW-0472">Membrane</keyword>
<dbReference type="GO" id="GO:0016020">
    <property type="term" value="C:membrane"/>
    <property type="evidence" value="ECO:0007669"/>
    <property type="project" value="InterPro"/>
</dbReference>
<feature type="region of interest" description="Disordered" evidence="1">
    <location>
        <begin position="130"/>
        <end position="162"/>
    </location>
</feature>
<dbReference type="OrthoDB" id="9792788at2"/>
<dbReference type="EMBL" id="SBIP01000007">
    <property type="protein sequence ID" value="RWX74578.1"/>
    <property type="molecule type" value="Genomic_DNA"/>
</dbReference>
<evidence type="ECO:0000256" key="1">
    <source>
        <dbReference type="SAM" id="MobiDB-lite"/>
    </source>
</evidence>
<dbReference type="AlphaFoldDB" id="A0A3S3S1T6"/>
<dbReference type="Proteomes" id="UP000287687">
    <property type="component" value="Unassembled WGS sequence"/>
</dbReference>
<feature type="transmembrane region" description="Helical" evidence="2">
    <location>
        <begin position="28"/>
        <end position="48"/>
    </location>
</feature>
<evidence type="ECO:0000256" key="2">
    <source>
        <dbReference type="SAM" id="Phobius"/>
    </source>
</evidence>
<organism evidence="3 4">
    <name type="scientific">Neorhizobium lilium</name>
    <dbReference type="NCBI Taxonomy" id="2503024"/>
    <lineage>
        <taxon>Bacteria</taxon>
        <taxon>Pseudomonadati</taxon>
        <taxon>Pseudomonadota</taxon>
        <taxon>Alphaproteobacteria</taxon>
        <taxon>Hyphomicrobiales</taxon>
        <taxon>Rhizobiaceae</taxon>
        <taxon>Rhizobium/Agrobacterium group</taxon>
        <taxon>Neorhizobium</taxon>
    </lineage>
</organism>
<proteinExistence type="predicted"/>
<evidence type="ECO:0000313" key="4">
    <source>
        <dbReference type="Proteomes" id="UP000287687"/>
    </source>
</evidence>
<keyword evidence="2" id="KW-0812">Transmembrane</keyword>
<gene>
    <name evidence="3" type="primary">fxsA</name>
    <name evidence="3" type="ORF">EPK99_24250</name>
</gene>
<dbReference type="NCBIfam" id="NF008528">
    <property type="entry name" value="PRK11463.1-2"/>
    <property type="match status" value="1"/>
</dbReference>
<dbReference type="Pfam" id="PF04186">
    <property type="entry name" value="FxsA"/>
    <property type="match status" value="1"/>
</dbReference>
<protein>
    <submittedName>
        <fullName evidence="3">Membrane protein FxsA</fullName>
    </submittedName>
</protein>